<reference evidence="3 4" key="1">
    <citation type="submission" date="2019-10" db="EMBL/GenBank/DDBJ databases">
        <title>Genomic and transcriptomic insights into the perfect genentic adaptation of a filamentous nitrogen-fixing cyanobacterium to rice fields.</title>
        <authorList>
            <person name="Chen Z."/>
        </authorList>
    </citation>
    <scope>NUCLEOTIDE SEQUENCE [LARGE SCALE GENOMIC DNA]</scope>
    <source>
        <strain evidence="3">CCNUC1</strain>
    </source>
</reference>
<gene>
    <name evidence="3" type="ORF">GXM_07599</name>
</gene>
<protein>
    <submittedName>
        <fullName evidence="3">Filamentous hemagglutinin N-terminal domain-containing protein</fullName>
    </submittedName>
</protein>
<dbReference type="RefSeq" id="WP_152591236.1">
    <property type="nucleotide sequence ID" value="NZ_CP045227.1"/>
</dbReference>
<dbReference type="Gene3D" id="2.160.20.10">
    <property type="entry name" value="Single-stranded right-handed beta-helix, Pectin lyase-like"/>
    <property type="match status" value="5"/>
</dbReference>
<dbReference type="InterPro" id="IPR008638">
    <property type="entry name" value="FhaB/CdiA-like_TPS"/>
</dbReference>
<dbReference type="InterPro" id="IPR012334">
    <property type="entry name" value="Pectin_lyas_fold"/>
</dbReference>
<dbReference type="SUPFAM" id="SSF51126">
    <property type="entry name" value="Pectin lyase-like"/>
    <property type="match status" value="5"/>
</dbReference>
<dbReference type="EMBL" id="CP045227">
    <property type="protein sequence ID" value="QFS50105.1"/>
    <property type="molecule type" value="Genomic_DNA"/>
</dbReference>
<dbReference type="NCBIfam" id="TIGR01901">
    <property type="entry name" value="adhes_NPXG"/>
    <property type="match status" value="1"/>
</dbReference>
<dbReference type="SMART" id="SM00912">
    <property type="entry name" value="Haemagg_act"/>
    <property type="match status" value="1"/>
</dbReference>
<evidence type="ECO:0000256" key="1">
    <source>
        <dbReference type="SAM" id="MobiDB-lite"/>
    </source>
</evidence>
<proteinExistence type="predicted"/>
<sequence length="1462" mass="145677">MSGLGFTHWGTLVAMAFGVSFCTIDYAIAQISPDGTLPINTNVTQDGNTFNITGGTQAGANLFHSFGEFSVPTGSTASFNNAVNIQNIISRVTGGSSSKIDGIISTLGTANLFLMNPNGIIFSQNAQLNIRGSFVATTASAIGFGNQGFFSASTPNNPELLVVNPSALLFNQIAAAPIRNNSASLSVQNNRSLLAVGGNVSMDGGSLNAPGGRVELGGLAAEGTVALNANSDNFSLNFPENVARANVSLTNGAEINVASDGGGSIAINAQNIDVLEKSSLRAGISPLAGADDAQAGDVTLSAKGTLRIEDSSIYNAVFGSGKGGDLLVDTGKLIIQDGVVATATISSGKAGDLVVKASDSIELTGSSSSNGTIDIDVPIDFGFSTLNIPVPVPIGLFSASLNAQNFPNVSPFVSFFLPIGSGDTGNLSIETGRLLVSNGAGVSVGSTTTGDTGNLTVKAKDIELKNSSIYNVVFGSGNGGNLLVDTGKLIVEDGVVGTATFSGGDAGDLIVKASDSVELTGSPLSNATVAINIPGNISGSSDNFRVPIGLFSASINAQNLSNVSPFLSSLPAASGDAGNLTIETGRLIVSNGPVVSAGTTSTGHGGNLTVKADSIKLSGTSAKDSPSYLLTTTSKVPSGLRNETVGYGAGGNLTIDTRELIVSDGAWVTSGTGGEMPGGELTVNASELVELSGTSSEDIPTVLASGTQGPGNAGKLVINTKKLMVSNGGIISAGTSGSGKGGELTINASDSVELVGTSKQGLSASQIQDVIGFGGALVSNFVEDRPYPSGVISGTGNEGNAGNLTIDTGRLLIQGGAQASVSTINAGDAGDLNVFASSIELSGTSLESPKPNDIVGRSLLTTAVGEGSTGKGGDITVNTNSLTITNGAALSASTSGQKDGKGGDITVNTNSLIITDGAALTASTSGQGDAGDITLSADTLNAFNDGQLRTSTSSSGQAGDITLNIPEIQLSGSTSGVFAQTSSTGAAGKMTLQPLNGQTLRVNFFDQAQISASTSGSGKGGNLTLTAPESITLNGNGILSATSEGAASGRAGDVLLGSEKLTIANGMRVSAATNSTNPEANGGSLTVQAAQLNLTNGSSLEAGTTGNAPGGNLTIQPNDNGQTLVVNVTGGATVSAASSASGKGGTLNINASESINITGNGSVISAETTGQGAGGDLTLTTGNLAVQDGAKITVSSTGSGSAGDLKLNANSIYLNNAAKISADTTGGGGNIFARSPLLLLSNQSSITTNARGSGIPGGNIKIDALNGFIIAVPKENSDISANSVDFRGGKVEISAQGIFGIQRRNTPTPENDITATGASPEFNGSVELNTPDVDPNSGLVELPTVAVDAQIAQGCYSRGYAQNSFIITGRGGLPPNPREAFSSNTVRAEWATLSPSNDVNSQQTIKENAPIPTPPAPIVEATGWETNTKGEIVLTANASTGAPHKNWQQSPVTCSSAKSASN</sequence>
<dbReference type="Pfam" id="PF05860">
    <property type="entry name" value="TPS"/>
    <property type="match status" value="1"/>
</dbReference>
<name>A0A5P8WBE0_9NOSO</name>
<evidence type="ECO:0000313" key="4">
    <source>
        <dbReference type="Proteomes" id="UP000326678"/>
    </source>
</evidence>
<feature type="region of interest" description="Disordered" evidence="1">
    <location>
        <begin position="1396"/>
        <end position="1418"/>
    </location>
</feature>
<dbReference type="InterPro" id="IPR011050">
    <property type="entry name" value="Pectin_lyase_fold/virulence"/>
</dbReference>
<feature type="compositionally biased region" description="Polar residues" evidence="1">
    <location>
        <begin position="1396"/>
        <end position="1406"/>
    </location>
</feature>
<feature type="domain" description="Filamentous haemagglutinin FhaB/tRNA nuclease CdiA-like TPS" evidence="2">
    <location>
        <begin position="34"/>
        <end position="145"/>
    </location>
</feature>
<dbReference type="KEGG" id="nsh:GXM_07599"/>
<evidence type="ECO:0000313" key="3">
    <source>
        <dbReference type="EMBL" id="QFS50105.1"/>
    </source>
</evidence>
<organism evidence="3 4">
    <name type="scientific">Nostoc sphaeroides CCNUC1</name>
    <dbReference type="NCBI Taxonomy" id="2653204"/>
    <lineage>
        <taxon>Bacteria</taxon>
        <taxon>Bacillati</taxon>
        <taxon>Cyanobacteriota</taxon>
        <taxon>Cyanophyceae</taxon>
        <taxon>Nostocales</taxon>
        <taxon>Nostocaceae</taxon>
        <taxon>Nostoc</taxon>
    </lineage>
</organism>
<evidence type="ECO:0000259" key="2">
    <source>
        <dbReference type="SMART" id="SM00912"/>
    </source>
</evidence>
<keyword evidence="4" id="KW-1185">Reference proteome</keyword>
<feature type="region of interest" description="Disordered" evidence="1">
    <location>
        <begin position="1439"/>
        <end position="1462"/>
    </location>
</feature>
<dbReference type="Proteomes" id="UP000326678">
    <property type="component" value="Chromosome Gxm2"/>
</dbReference>
<accession>A0A5P8WBE0</accession>